<accession>A0A0L0G1R6</accession>
<evidence type="ECO:0000259" key="5">
    <source>
        <dbReference type="PROSITE" id="PS51778"/>
    </source>
</evidence>
<evidence type="ECO:0008006" key="8">
    <source>
        <dbReference type="Google" id="ProtNLM"/>
    </source>
</evidence>
<dbReference type="CDD" id="cd00030">
    <property type="entry name" value="C2"/>
    <property type="match status" value="1"/>
</dbReference>
<evidence type="ECO:0000256" key="2">
    <source>
        <dbReference type="ARBA" id="ARBA00023136"/>
    </source>
</evidence>
<feature type="region of interest" description="Disordered" evidence="3">
    <location>
        <begin position="167"/>
        <end position="190"/>
    </location>
</feature>
<feature type="compositionally biased region" description="Basic and acidic residues" evidence="3">
    <location>
        <begin position="104"/>
        <end position="114"/>
    </location>
</feature>
<proteinExistence type="predicted"/>
<dbReference type="Proteomes" id="UP000054560">
    <property type="component" value="Unassembled WGS sequence"/>
</dbReference>
<feature type="domain" description="VASt" evidence="5">
    <location>
        <begin position="485"/>
        <end position="593"/>
    </location>
</feature>
<feature type="domain" description="C2" evidence="4">
    <location>
        <begin position="247"/>
        <end position="381"/>
    </location>
</feature>
<evidence type="ECO:0000256" key="3">
    <source>
        <dbReference type="SAM" id="MobiDB-lite"/>
    </source>
</evidence>
<dbReference type="PANTHER" id="PTHR46296:SF8">
    <property type="entry name" value="OS06G0297800 PROTEIN"/>
    <property type="match status" value="1"/>
</dbReference>
<feature type="compositionally biased region" description="Polar residues" evidence="3">
    <location>
        <begin position="115"/>
        <end position="124"/>
    </location>
</feature>
<dbReference type="EMBL" id="KQ241870">
    <property type="protein sequence ID" value="KNC83035.1"/>
    <property type="molecule type" value="Genomic_DNA"/>
</dbReference>
<gene>
    <name evidence="6" type="ORF">SARC_04705</name>
</gene>
<comment type="subcellular location">
    <subcellularLocation>
        <location evidence="1">Membrane</location>
    </subcellularLocation>
</comment>
<dbReference type="Pfam" id="PF16016">
    <property type="entry name" value="VASt"/>
    <property type="match status" value="1"/>
</dbReference>
<dbReference type="eggNOG" id="KOG1032">
    <property type="taxonomic scope" value="Eukaryota"/>
</dbReference>
<dbReference type="SUPFAM" id="SSF49562">
    <property type="entry name" value="C2 domain (Calcium/lipid-binding domain, CaLB)"/>
    <property type="match status" value="1"/>
</dbReference>
<dbReference type="SMART" id="SM00239">
    <property type="entry name" value="C2"/>
    <property type="match status" value="1"/>
</dbReference>
<dbReference type="InterPro" id="IPR035892">
    <property type="entry name" value="C2_domain_sf"/>
</dbReference>
<dbReference type="RefSeq" id="XP_014156937.1">
    <property type="nucleotide sequence ID" value="XM_014301462.1"/>
</dbReference>
<dbReference type="GO" id="GO:0016020">
    <property type="term" value="C:membrane"/>
    <property type="evidence" value="ECO:0007669"/>
    <property type="project" value="UniProtKB-SubCell"/>
</dbReference>
<keyword evidence="7" id="KW-1185">Reference proteome</keyword>
<dbReference type="PANTHER" id="PTHR46296">
    <property type="entry name" value="BNAA05G37250D PROTEIN"/>
    <property type="match status" value="1"/>
</dbReference>
<keyword evidence="2" id="KW-0472">Membrane</keyword>
<organism evidence="6 7">
    <name type="scientific">Sphaeroforma arctica JP610</name>
    <dbReference type="NCBI Taxonomy" id="667725"/>
    <lineage>
        <taxon>Eukaryota</taxon>
        <taxon>Ichthyosporea</taxon>
        <taxon>Ichthyophonida</taxon>
        <taxon>Sphaeroforma</taxon>
    </lineage>
</organism>
<feature type="region of interest" description="Disordered" evidence="3">
    <location>
        <begin position="98"/>
        <end position="131"/>
    </location>
</feature>
<dbReference type="Gene3D" id="2.60.40.150">
    <property type="entry name" value="C2 domain"/>
    <property type="match status" value="1"/>
</dbReference>
<dbReference type="InterPro" id="IPR031968">
    <property type="entry name" value="VASt"/>
</dbReference>
<dbReference type="PROSITE" id="PS50004">
    <property type="entry name" value="C2"/>
    <property type="match status" value="1"/>
</dbReference>
<protein>
    <recommendedName>
        <fullName evidence="8">C2 domain-containing protein</fullName>
    </recommendedName>
</protein>
<dbReference type="InterPro" id="IPR044511">
    <property type="entry name" value="At1g03370/At5g50170-like"/>
</dbReference>
<evidence type="ECO:0000313" key="6">
    <source>
        <dbReference type="EMBL" id="KNC83035.1"/>
    </source>
</evidence>
<sequence length="593" mass="64797">MSLPGGLVETSPKSERGGSFHRATGVFRRRSHNKKKGDADLHNGLGTTECMGPLEAPGLSRIASGVLEEEIEVQSLDRTQSNAENDITVKPMEVNYMSSASDDTLSRKVRDSRTDSLSSKSPNFTRKRNKNIKNAMKRISVNFDKNRKDSASSVVIDSSSLEDFVPAGDLQHTTSNTGSVSSTVNKESRVNPSIAPSNLVESIDSKRKCARRGSNAGARLSHTPTRAVNLIAPSTAASLAMTMTDTKQNEDMPEFTPIWAVADGYKVRATILEAKDLPAWPSGHKPRVSVSVSSNLDGKNYEKKIKTKHVGESSSHGSGSSTVPKWNETVEFDHVRDINDNMTFKVYVTTSAAGVVVDHKIGQISFPVRFVPKVDAVPEDSEIDQIARGPAIVAHEKNNTIDAASLRMVRPDSKTPVKLWLKLTKPGTLPMRLKTKGYKEGWICVVLCLIPAPMDDDSGPNLCGEDEGDAAGLEAPAEIDLPEPYDNIHVVQDFPCSLTKLNRLIFDHDSALVAALQTQRNYTEVTHSPWAPIEEGSNIEKKTNEYIMPASSLVKANRVTETYTRTRPANGVILVDCEVSTPEVPMGDKFKYK</sequence>
<dbReference type="GeneID" id="25905209"/>
<feature type="non-terminal residue" evidence="6">
    <location>
        <position position="593"/>
    </location>
</feature>
<dbReference type="Pfam" id="PF00168">
    <property type="entry name" value="C2"/>
    <property type="match status" value="1"/>
</dbReference>
<name>A0A0L0G1R6_9EUKA</name>
<dbReference type="PROSITE" id="PS51778">
    <property type="entry name" value="VAST"/>
    <property type="match status" value="1"/>
</dbReference>
<dbReference type="AlphaFoldDB" id="A0A0L0G1R6"/>
<evidence type="ECO:0000259" key="4">
    <source>
        <dbReference type="PROSITE" id="PS50004"/>
    </source>
</evidence>
<dbReference type="InterPro" id="IPR000008">
    <property type="entry name" value="C2_dom"/>
</dbReference>
<feature type="compositionally biased region" description="Low complexity" evidence="3">
    <location>
        <begin position="173"/>
        <end position="185"/>
    </location>
</feature>
<evidence type="ECO:0000256" key="1">
    <source>
        <dbReference type="ARBA" id="ARBA00004370"/>
    </source>
</evidence>
<feature type="region of interest" description="Disordered" evidence="3">
    <location>
        <begin position="1"/>
        <end position="46"/>
    </location>
</feature>
<reference evidence="6 7" key="1">
    <citation type="submission" date="2011-02" db="EMBL/GenBank/DDBJ databases">
        <title>The Genome Sequence of Sphaeroforma arctica JP610.</title>
        <authorList>
            <consortium name="The Broad Institute Genome Sequencing Platform"/>
            <person name="Russ C."/>
            <person name="Cuomo C."/>
            <person name="Young S.K."/>
            <person name="Zeng Q."/>
            <person name="Gargeya S."/>
            <person name="Alvarado L."/>
            <person name="Berlin A."/>
            <person name="Chapman S.B."/>
            <person name="Chen Z."/>
            <person name="Freedman E."/>
            <person name="Gellesch M."/>
            <person name="Goldberg J."/>
            <person name="Griggs A."/>
            <person name="Gujja S."/>
            <person name="Heilman E."/>
            <person name="Heiman D."/>
            <person name="Howarth C."/>
            <person name="Mehta T."/>
            <person name="Neiman D."/>
            <person name="Pearson M."/>
            <person name="Roberts A."/>
            <person name="Saif S."/>
            <person name="Shea T."/>
            <person name="Shenoy N."/>
            <person name="Sisk P."/>
            <person name="Stolte C."/>
            <person name="Sykes S."/>
            <person name="White J."/>
            <person name="Yandava C."/>
            <person name="Burger G."/>
            <person name="Gray M.W."/>
            <person name="Holland P.W.H."/>
            <person name="King N."/>
            <person name="Lang F.B.F."/>
            <person name="Roger A.J."/>
            <person name="Ruiz-Trillo I."/>
            <person name="Haas B."/>
            <person name="Nusbaum C."/>
            <person name="Birren B."/>
        </authorList>
    </citation>
    <scope>NUCLEOTIDE SEQUENCE [LARGE SCALE GENOMIC DNA]</scope>
    <source>
        <strain evidence="6 7">JP610</strain>
    </source>
</reference>
<evidence type="ECO:0000313" key="7">
    <source>
        <dbReference type="Proteomes" id="UP000054560"/>
    </source>
</evidence>